<evidence type="ECO:0000313" key="2">
    <source>
        <dbReference type="Proteomes" id="UP000805193"/>
    </source>
</evidence>
<dbReference type="Proteomes" id="UP000805193">
    <property type="component" value="Unassembled WGS sequence"/>
</dbReference>
<gene>
    <name evidence="1" type="ORF">HPB47_004298</name>
</gene>
<reference evidence="1 2" key="1">
    <citation type="journal article" date="2020" name="Cell">
        <title>Large-Scale Comparative Analyses of Tick Genomes Elucidate Their Genetic Diversity and Vector Capacities.</title>
        <authorList>
            <consortium name="Tick Genome and Microbiome Consortium (TIGMIC)"/>
            <person name="Jia N."/>
            <person name="Wang J."/>
            <person name="Shi W."/>
            <person name="Du L."/>
            <person name="Sun Y."/>
            <person name="Zhan W."/>
            <person name="Jiang J.F."/>
            <person name="Wang Q."/>
            <person name="Zhang B."/>
            <person name="Ji P."/>
            <person name="Bell-Sakyi L."/>
            <person name="Cui X.M."/>
            <person name="Yuan T.T."/>
            <person name="Jiang B.G."/>
            <person name="Yang W.F."/>
            <person name="Lam T.T."/>
            <person name="Chang Q.C."/>
            <person name="Ding S.J."/>
            <person name="Wang X.J."/>
            <person name="Zhu J.G."/>
            <person name="Ruan X.D."/>
            <person name="Zhao L."/>
            <person name="Wei J.T."/>
            <person name="Ye R.Z."/>
            <person name="Que T.C."/>
            <person name="Du C.H."/>
            <person name="Zhou Y.H."/>
            <person name="Cheng J.X."/>
            <person name="Dai P.F."/>
            <person name="Guo W.B."/>
            <person name="Han X.H."/>
            <person name="Huang E.J."/>
            <person name="Li L.F."/>
            <person name="Wei W."/>
            <person name="Gao Y.C."/>
            <person name="Liu J.Z."/>
            <person name="Shao H.Z."/>
            <person name="Wang X."/>
            <person name="Wang C.C."/>
            <person name="Yang T.C."/>
            <person name="Huo Q.B."/>
            <person name="Li W."/>
            <person name="Chen H.Y."/>
            <person name="Chen S.E."/>
            <person name="Zhou L.G."/>
            <person name="Ni X.B."/>
            <person name="Tian J.H."/>
            <person name="Sheng Y."/>
            <person name="Liu T."/>
            <person name="Pan Y.S."/>
            <person name="Xia L.Y."/>
            <person name="Li J."/>
            <person name="Zhao F."/>
            <person name="Cao W.C."/>
        </authorList>
    </citation>
    <scope>NUCLEOTIDE SEQUENCE [LARGE SCALE GENOMIC DNA]</scope>
    <source>
        <strain evidence="1">Iper-2018</strain>
    </source>
</reference>
<evidence type="ECO:0000313" key="1">
    <source>
        <dbReference type="EMBL" id="KAG0419181.1"/>
    </source>
</evidence>
<sequence>MGWGKEWCQDEQELGPHPRVASVQVLTCREMVPRDPVQVYEGAQNNLPDDAALVAATAIVTLISRLQATDLLLVLISGGGSALLPLPLEPLTLQEKVATIRLLSEGGAKVQEINSVRKRLSVVKGGNLLRHTRAKARDGLVVAVLYVLPATPTRGIEAFMMDVFGWVMLGDNTSAVVTGDFNVDIARPEGKLFTSFMLERFGLACVNEPTVPTTRHRTFIDLVFMKNVSAVSIDPMAVYPSDHKAMVTVATK</sequence>
<protein>
    <submittedName>
        <fullName evidence="1">Uncharacterized protein</fullName>
    </submittedName>
</protein>
<dbReference type="EMBL" id="JABSTQ010010652">
    <property type="protein sequence ID" value="KAG0419181.1"/>
    <property type="molecule type" value="Genomic_DNA"/>
</dbReference>
<comment type="caution">
    <text evidence="1">The sequence shown here is derived from an EMBL/GenBank/DDBJ whole genome shotgun (WGS) entry which is preliminary data.</text>
</comment>
<organism evidence="1 2">
    <name type="scientific">Ixodes persulcatus</name>
    <name type="common">Taiga tick</name>
    <dbReference type="NCBI Taxonomy" id="34615"/>
    <lineage>
        <taxon>Eukaryota</taxon>
        <taxon>Metazoa</taxon>
        <taxon>Ecdysozoa</taxon>
        <taxon>Arthropoda</taxon>
        <taxon>Chelicerata</taxon>
        <taxon>Arachnida</taxon>
        <taxon>Acari</taxon>
        <taxon>Parasitiformes</taxon>
        <taxon>Ixodida</taxon>
        <taxon>Ixodoidea</taxon>
        <taxon>Ixodidae</taxon>
        <taxon>Ixodinae</taxon>
        <taxon>Ixodes</taxon>
    </lineage>
</organism>
<proteinExistence type="predicted"/>
<name>A0AC60PG30_IXOPE</name>
<keyword evidence="2" id="KW-1185">Reference proteome</keyword>
<accession>A0AC60PG30</accession>